<feature type="chain" id="PRO_5027070445" evidence="1">
    <location>
        <begin position="21"/>
        <end position="401"/>
    </location>
</feature>
<dbReference type="EMBL" id="WWCP01000047">
    <property type="protein sequence ID" value="MYM85058.1"/>
    <property type="molecule type" value="Genomic_DNA"/>
</dbReference>
<proteinExistence type="predicted"/>
<evidence type="ECO:0000313" key="3">
    <source>
        <dbReference type="Proteomes" id="UP000474565"/>
    </source>
</evidence>
<feature type="signal peptide" evidence="1">
    <location>
        <begin position="1"/>
        <end position="20"/>
    </location>
</feature>
<accession>A0A6L8MSM6</accession>
<comment type="caution">
    <text evidence="2">The sequence shown here is derived from an EMBL/GenBank/DDBJ whole genome shotgun (WGS) entry which is preliminary data.</text>
</comment>
<sequence>MSPRALLCCTLWLLSAAAAAQAPEDDLYLQAMQSIAEGRQADASLALARMIAQGPRHAGEWLDLALVQCALGHDTEAEQLFASIERNFDPPPGIRDIIHQQRSQGCHRWRALSQWSVSAARGHDSNVNQGASSPYFTDSSGVPLELLPEYKPHSDGYAVVSGDYLRELNPDGDLAFAQAHLRKFDHQSHYDSASLFAGAEHPWRAGRWKMRSSAMLGVMTLGGQLYQQQAQTQLRAAAPLTLPKGLDLSLLGGATYTRYPTLSNFDATTLELRALLGYRDDLTQAQAAAGYQYDRGDAHRPGGDRDGWSMRLYGRRLLSDQLIGELEWTGQRWTGATLYSPGIIDLRRAQTTQTLRGALSYALSKEHSVQLEWRAVRNRENISIFQYRSRQVQLSWRWTGL</sequence>
<organism evidence="2 3">
    <name type="scientific">Duganella lactea</name>
    <dbReference type="NCBI Taxonomy" id="2692173"/>
    <lineage>
        <taxon>Bacteria</taxon>
        <taxon>Pseudomonadati</taxon>
        <taxon>Pseudomonadota</taxon>
        <taxon>Betaproteobacteria</taxon>
        <taxon>Burkholderiales</taxon>
        <taxon>Oxalobacteraceae</taxon>
        <taxon>Telluria group</taxon>
        <taxon>Duganella</taxon>
    </lineage>
</organism>
<dbReference type="Proteomes" id="UP000474565">
    <property type="component" value="Unassembled WGS sequence"/>
</dbReference>
<evidence type="ECO:0000313" key="2">
    <source>
        <dbReference type="EMBL" id="MYM85058.1"/>
    </source>
</evidence>
<protein>
    <submittedName>
        <fullName evidence="2">Tetratricopeptide repeat protein</fullName>
    </submittedName>
</protein>
<name>A0A6L8MSM6_9BURK</name>
<gene>
    <name evidence="2" type="ORF">GTP44_24310</name>
</gene>
<dbReference type="RefSeq" id="WP_161021448.1">
    <property type="nucleotide sequence ID" value="NZ_WWCP01000047.1"/>
</dbReference>
<dbReference type="AlphaFoldDB" id="A0A6L8MSM6"/>
<evidence type="ECO:0000256" key="1">
    <source>
        <dbReference type="SAM" id="SignalP"/>
    </source>
</evidence>
<keyword evidence="1" id="KW-0732">Signal</keyword>
<reference evidence="2 3" key="1">
    <citation type="submission" date="2019-12" db="EMBL/GenBank/DDBJ databases">
        <title>Novel species isolated from a subtropical stream in China.</title>
        <authorList>
            <person name="Lu H."/>
        </authorList>
    </citation>
    <scope>NUCLEOTIDE SEQUENCE [LARGE SCALE GENOMIC DNA]</scope>
    <source>
        <strain evidence="2 3">FT50W</strain>
    </source>
</reference>